<sequence length="192" mass="20627">MTKGRAVLNGNARGLGEAAGVAAKRVARFAWLAGIPRIARRLRFALLACCVMGLMSGCTMFGGKGDKVSWDRLSLVATDDVNNNSPVAVDVVFVTDDALLARIAELPASKWFAARADLASTFPKSVQYKSWELVPGQRIDVPSDVFGRPRVLAAFLFANYADPGAHRVRIEPLNGVVAVQLDNHTFSVSAVK</sequence>
<name>A0ABW9AR68_9BURK</name>
<dbReference type="RefSeq" id="WP_408178241.1">
    <property type="nucleotide sequence ID" value="NZ_JAQQEZ010000012.1"/>
</dbReference>
<keyword evidence="3" id="KW-1185">Reference proteome</keyword>
<evidence type="ECO:0000313" key="2">
    <source>
        <dbReference type="EMBL" id="MFM0003072.1"/>
    </source>
</evidence>
<feature type="transmembrane region" description="Helical" evidence="1">
    <location>
        <begin position="44"/>
        <end position="63"/>
    </location>
</feature>
<proteinExistence type="predicted"/>
<reference evidence="2 3" key="1">
    <citation type="journal article" date="2024" name="Chem. Sci.">
        <title>Discovery of megapolipeptins by genome mining of a Burkholderiales bacteria collection.</title>
        <authorList>
            <person name="Paulo B.S."/>
            <person name="Recchia M.J.J."/>
            <person name="Lee S."/>
            <person name="Fergusson C.H."/>
            <person name="Romanowski S.B."/>
            <person name="Hernandez A."/>
            <person name="Krull N."/>
            <person name="Liu D.Y."/>
            <person name="Cavanagh H."/>
            <person name="Bos A."/>
            <person name="Gray C.A."/>
            <person name="Murphy B.T."/>
            <person name="Linington R.G."/>
            <person name="Eustaquio A.S."/>
        </authorList>
    </citation>
    <scope>NUCLEOTIDE SEQUENCE [LARGE SCALE GENOMIC DNA]</scope>
    <source>
        <strain evidence="2 3">RL17-350-BIC-A</strain>
    </source>
</reference>
<dbReference type="EMBL" id="JAQQEZ010000012">
    <property type="protein sequence ID" value="MFM0003072.1"/>
    <property type="molecule type" value="Genomic_DNA"/>
</dbReference>
<evidence type="ECO:0008006" key="4">
    <source>
        <dbReference type="Google" id="ProtNLM"/>
    </source>
</evidence>
<evidence type="ECO:0000256" key="1">
    <source>
        <dbReference type="SAM" id="Phobius"/>
    </source>
</evidence>
<gene>
    <name evidence="2" type="ORF">PQR57_18795</name>
</gene>
<protein>
    <recommendedName>
        <fullName evidence="4">Type VI secretion protein</fullName>
    </recommendedName>
</protein>
<accession>A0ABW9AR68</accession>
<dbReference type="Proteomes" id="UP001629230">
    <property type="component" value="Unassembled WGS sequence"/>
</dbReference>
<keyword evidence="1" id="KW-0472">Membrane</keyword>
<comment type="caution">
    <text evidence="2">The sequence shown here is derived from an EMBL/GenBank/DDBJ whole genome shotgun (WGS) entry which is preliminary data.</text>
</comment>
<keyword evidence="1" id="KW-0812">Transmembrane</keyword>
<evidence type="ECO:0000313" key="3">
    <source>
        <dbReference type="Proteomes" id="UP001629230"/>
    </source>
</evidence>
<keyword evidence="1" id="KW-1133">Transmembrane helix</keyword>
<organism evidence="2 3">
    <name type="scientific">Paraburkholderia dipogonis</name>
    <dbReference type="NCBI Taxonomy" id="1211383"/>
    <lineage>
        <taxon>Bacteria</taxon>
        <taxon>Pseudomonadati</taxon>
        <taxon>Pseudomonadota</taxon>
        <taxon>Betaproteobacteria</taxon>
        <taxon>Burkholderiales</taxon>
        <taxon>Burkholderiaceae</taxon>
        <taxon>Paraburkholderia</taxon>
    </lineage>
</organism>